<name>U9UAT6_RHIID</name>
<gene>
    <name evidence="1" type="ORF">GLOINDRAFT_26810</name>
</gene>
<reference evidence="1" key="1">
    <citation type="submission" date="2013-07" db="EMBL/GenBank/DDBJ databases">
        <title>The genome of an arbuscular mycorrhizal fungus provides insights into the evolution of the oldest plant symbiosis.</title>
        <authorList>
            <consortium name="DOE Joint Genome Institute"/>
            <person name="Tisserant E."/>
            <person name="Malbreil M."/>
            <person name="Kuo A."/>
            <person name="Kohler A."/>
            <person name="Symeonidi A."/>
            <person name="Balestrini R."/>
            <person name="Charron P."/>
            <person name="Duensing N."/>
            <person name="Frei-dit-Frey N."/>
            <person name="Gianinazzi-Pearson V."/>
            <person name="Gilbert B."/>
            <person name="Handa Y."/>
            <person name="Hijri M."/>
            <person name="Kaul R."/>
            <person name="Kawaguchi M."/>
            <person name="Krajinski F."/>
            <person name="Lammers P."/>
            <person name="Lapierre D."/>
            <person name="Masclaux F.G."/>
            <person name="Murat C."/>
            <person name="Morin E."/>
            <person name="Ndikumana S."/>
            <person name="Pagni M."/>
            <person name="Petitpierre D."/>
            <person name="Requena N."/>
            <person name="Rosikiewicz P."/>
            <person name="Riley R."/>
            <person name="Saito K."/>
            <person name="San Clemente H."/>
            <person name="Shapiro H."/>
            <person name="van Tuinen D."/>
            <person name="Becard G."/>
            <person name="Bonfante P."/>
            <person name="Paszkowski U."/>
            <person name="Shachar-Hill Y."/>
            <person name="Young J.P."/>
            <person name="Sanders I.R."/>
            <person name="Henrissat B."/>
            <person name="Rensing S.A."/>
            <person name="Grigoriev I.V."/>
            <person name="Corradi N."/>
            <person name="Roux C."/>
            <person name="Martin F."/>
        </authorList>
    </citation>
    <scope>NUCLEOTIDE SEQUENCE</scope>
    <source>
        <strain evidence="1">DAOM 197198</strain>
    </source>
</reference>
<accession>U9UAT6</accession>
<protein>
    <submittedName>
        <fullName evidence="1">Uncharacterized protein</fullName>
    </submittedName>
</protein>
<sequence length="56" mass="6717">MIDFDEKELILANPILANSMIDFDQRYKKKEMPHSDKNGRRRLLRAISNRHLLNFC</sequence>
<dbReference type="EMBL" id="KI284627">
    <property type="protein sequence ID" value="ESA12736.1"/>
    <property type="molecule type" value="Genomic_DNA"/>
</dbReference>
<dbReference type="HOGENOM" id="CLU_3015337_0_0_1"/>
<organism evidence="1">
    <name type="scientific">Rhizophagus irregularis (strain DAOM 181602 / DAOM 197198 / MUCL 43194)</name>
    <name type="common">Arbuscular mycorrhizal fungus</name>
    <name type="synonym">Glomus intraradices</name>
    <dbReference type="NCBI Taxonomy" id="747089"/>
    <lineage>
        <taxon>Eukaryota</taxon>
        <taxon>Fungi</taxon>
        <taxon>Fungi incertae sedis</taxon>
        <taxon>Mucoromycota</taxon>
        <taxon>Glomeromycotina</taxon>
        <taxon>Glomeromycetes</taxon>
        <taxon>Glomerales</taxon>
        <taxon>Glomeraceae</taxon>
        <taxon>Rhizophagus</taxon>
    </lineage>
</organism>
<dbReference type="AlphaFoldDB" id="U9UAT6"/>
<proteinExistence type="predicted"/>
<evidence type="ECO:0000313" key="1">
    <source>
        <dbReference type="EMBL" id="ESA12736.1"/>
    </source>
</evidence>